<dbReference type="AlphaFoldDB" id="A0A645EZU7"/>
<gene>
    <name evidence="1" type="ORF">SDC9_153965</name>
</gene>
<accession>A0A645EZU7</accession>
<sequence>MYQKLQFLDADCDFFKPFLGHAFHQQAVFAFDILLHFLKDRLAIVREFQRDEPFVIRAPFPRQVALLFQFFAEGGDVAVVHIHQFRQTVERQIFAQFDFHQNPQLQRGDGIVFSDRAHDKILGNLDRPHQIPDFFFQKINFHIEIRSFIG</sequence>
<dbReference type="EMBL" id="VSSQ01052640">
    <property type="protein sequence ID" value="MPN06709.1"/>
    <property type="molecule type" value="Genomic_DNA"/>
</dbReference>
<reference evidence="1" key="1">
    <citation type="submission" date="2019-08" db="EMBL/GenBank/DDBJ databases">
        <authorList>
            <person name="Kucharzyk K."/>
            <person name="Murdoch R.W."/>
            <person name="Higgins S."/>
            <person name="Loffler F."/>
        </authorList>
    </citation>
    <scope>NUCLEOTIDE SEQUENCE</scope>
</reference>
<organism evidence="1">
    <name type="scientific">bioreactor metagenome</name>
    <dbReference type="NCBI Taxonomy" id="1076179"/>
    <lineage>
        <taxon>unclassified sequences</taxon>
        <taxon>metagenomes</taxon>
        <taxon>ecological metagenomes</taxon>
    </lineage>
</organism>
<name>A0A645EZU7_9ZZZZ</name>
<protein>
    <submittedName>
        <fullName evidence="1">Uncharacterized protein</fullName>
    </submittedName>
</protein>
<evidence type="ECO:0000313" key="1">
    <source>
        <dbReference type="EMBL" id="MPN06709.1"/>
    </source>
</evidence>
<proteinExistence type="predicted"/>
<comment type="caution">
    <text evidence="1">The sequence shown here is derived from an EMBL/GenBank/DDBJ whole genome shotgun (WGS) entry which is preliminary data.</text>
</comment>